<keyword evidence="2" id="KW-0648">Protein biosynthesis</keyword>
<dbReference type="GO" id="GO:0070063">
    <property type="term" value="F:RNA polymerase binding"/>
    <property type="evidence" value="ECO:0007669"/>
    <property type="project" value="InterPro"/>
</dbReference>
<dbReference type="eggNOG" id="COG0782">
    <property type="taxonomic scope" value="Bacteria"/>
</dbReference>
<dbReference type="Proteomes" id="UP000030185">
    <property type="component" value="Unassembled WGS sequence"/>
</dbReference>
<organism evidence="2 3">
    <name type="scientific">Sporocytophaga myxococcoides</name>
    <dbReference type="NCBI Taxonomy" id="153721"/>
    <lineage>
        <taxon>Bacteria</taxon>
        <taxon>Pseudomonadati</taxon>
        <taxon>Bacteroidota</taxon>
        <taxon>Cytophagia</taxon>
        <taxon>Cytophagales</taxon>
        <taxon>Cytophagaceae</taxon>
        <taxon>Sporocytophaga</taxon>
    </lineage>
</organism>
<dbReference type="GO" id="GO:0003677">
    <property type="term" value="F:DNA binding"/>
    <property type="evidence" value="ECO:0007669"/>
    <property type="project" value="InterPro"/>
</dbReference>
<evidence type="ECO:0000259" key="1">
    <source>
        <dbReference type="Pfam" id="PF01272"/>
    </source>
</evidence>
<comment type="caution">
    <text evidence="2">The sequence shown here is derived from an EMBL/GenBank/DDBJ whole genome shotgun (WGS) entry which is preliminary data.</text>
</comment>
<sequence>MKKEIVLSRQDYDLITNLIKNTPSDFSQYSLKKLSTELRSAKVLEGENLPEDVIRVNSEVEIFDEKEKKSMTFKLVPPSVANLKENKLSILAPLGSAIIGYRKGDLVEWEVPAGKKVFKIKEVRNS</sequence>
<evidence type="ECO:0000313" key="2">
    <source>
        <dbReference type="EMBL" id="GAL83926.1"/>
    </source>
</evidence>
<gene>
    <name evidence="2" type="ORF">MYP_1154</name>
</gene>
<feature type="domain" description="Transcription elongation factor GreA/GreB C-terminal" evidence="1">
    <location>
        <begin position="50"/>
        <end position="124"/>
    </location>
</feature>
<dbReference type="InterPro" id="IPR023459">
    <property type="entry name" value="Tscrpt_elong_fac_GreA/B_fam"/>
</dbReference>
<dbReference type="PANTHER" id="PTHR30437:SF5">
    <property type="entry name" value="REGULATOR OF NUCLEOSIDE DIPHOSPHATE KINASE"/>
    <property type="match status" value="1"/>
</dbReference>
<dbReference type="InterPro" id="IPR001437">
    <property type="entry name" value="Tscrpt_elong_fac_GreA/B_C"/>
</dbReference>
<keyword evidence="2" id="KW-0251">Elongation factor</keyword>
<evidence type="ECO:0000313" key="3">
    <source>
        <dbReference type="Proteomes" id="UP000030185"/>
    </source>
</evidence>
<dbReference type="Gene3D" id="3.10.50.30">
    <property type="entry name" value="Transcription elongation factor, GreA/GreB, C-terminal domain"/>
    <property type="match status" value="1"/>
</dbReference>
<reference evidence="2 3" key="1">
    <citation type="submission" date="2014-09" db="EMBL/GenBank/DDBJ databases">
        <title>Sporocytophaga myxococcoides PG-01 genome sequencing.</title>
        <authorList>
            <person name="Liu L."/>
            <person name="Gao P.J."/>
            <person name="Chen G.J."/>
            <person name="Wang L.S."/>
        </authorList>
    </citation>
    <scope>NUCLEOTIDE SEQUENCE [LARGE SCALE GENOMIC DNA]</scope>
    <source>
        <strain evidence="2 3">PG-01</strain>
    </source>
</reference>
<dbReference type="GO" id="GO:0032784">
    <property type="term" value="P:regulation of DNA-templated transcription elongation"/>
    <property type="evidence" value="ECO:0007669"/>
    <property type="project" value="InterPro"/>
</dbReference>
<dbReference type="STRING" id="153721.MYP_1154"/>
<proteinExistence type="predicted"/>
<dbReference type="Pfam" id="PF01272">
    <property type="entry name" value="GreA_GreB"/>
    <property type="match status" value="1"/>
</dbReference>
<dbReference type="GO" id="GO:0006354">
    <property type="term" value="P:DNA-templated transcription elongation"/>
    <property type="evidence" value="ECO:0007669"/>
    <property type="project" value="TreeGrafter"/>
</dbReference>
<accession>A0A098LAG2</accession>
<dbReference type="AlphaFoldDB" id="A0A098LAG2"/>
<dbReference type="EMBL" id="BBLT01000002">
    <property type="protein sequence ID" value="GAL83926.1"/>
    <property type="molecule type" value="Genomic_DNA"/>
</dbReference>
<dbReference type="InterPro" id="IPR036953">
    <property type="entry name" value="GreA/GreB_C_sf"/>
</dbReference>
<dbReference type="GO" id="GO:0003746">
    <property type="term" value="F:translation elongation factor activity"/>
    <property type="evidence" value="ECO:0007669"/>
    <property type="project" value="UniProtKB-KW"/>
</dbReference>
<protein>
    <submittedName>
        <fullName evidence="2">GreA/GreB family elongation factor</fullName>
    </submittedName>
</protein>
<keyword evidence="3" id="KW-1185">Reference proteome</keyword>
<dbReference type="RefSeq" id="WP_045459697.1">
    <property type="nucleotide sequence ID" value="NZ_BBLT01000002.1"/>
</dbReference>
<dbReference type="PANTHER" id="PTHR30437">
    <property type="entry name" value="TRANSCRIPTION ELONGATION FACTOR GREA"/>
    <property type="match status" value="1"/>
</dbReference>
<dbReference type="OrthoDB" id="192847at2"/>
<name>A0A098LAG2_9BACT</name>
<dbReference type="SUPFAM" id="SSF54534">
    <property type="entry name" value="FKBP-like"/>
    <property type="match status" value="1"/>
</dbReference>